<evidence type="ECO:0000256" key="1">
    <source>
        <dbReference type="ARBA" id="ARBA00004651"/>
    </source>
</evidence>
<dbReference type="STRING" id="1317124.DW2_14680"/>
<keyword evidence="11" id="KW-1185">Reference proteome</keyword>
<comment type="subcellular location">
    <subcellularLocation>
        <location evidence="1">Cell membrane</location>
        <topology evidence="1">Multi-pass membrane protein</topology>
    </subcellularLocation>
</comment>
<feature type="transmembrane region" description="Helical" evidence="7">
    <location>
        <begin position="135"/>
        <end position="159"/>
    </location>
</feature>
<dbReference type="InterPro" id="IPR003593">
    <property type="entry name" value="AAA+_ATPase"/>
</dbReference>
<keyword evidence="6 7" id="KW-0472">Membrane</keyword>
<dbReference type="GO" id="GO:0005886">
    <property type="term" value="C:plasma membrane"/>
    <property type="evidence" value="ECO:0007669"/>
    <property type="project" value="UniProtKB-SubCell"/>
</dbReference>
<name>A0A085TTC7_9RHOB</name>
<dbReference type="SUPFAM" id="SSF52540">
    <property type="entry name" value="P-loop containing nucleoside triphosphate hydrolases"/>
    <property type="match status" value="1"/>
</dbReference>
<dbReference type="Proteomes" id="UP000028607">
    <property type="component" value="Unassembled WGS sequence"/>
</dbReference>
<reference evidence="11" key="1">
    <citation type="submission" date="2013-04" db="EMBL/GenBank/DDBJ databases">
        <title>Thioclava sp. 13D2W-2 Genome Sequencing.</title>
        <authorList>
            <person name="Lai Q."/>
            <person name="Li G."/>
            <person name="Shao Z."/>
        </authorList>
    </citation>
    <scope>NUCLEOTIDE SEQUENCE [LARGE SCALE GENOMIC DNA]</scope>
    <source>
        <strain evidence="11">13D2W-2</strain>
    </source>
</reference>
<dbReference type="AlphaFoldDB" id="A0A085TTC7"/>
<feature type="transmembrane region" description="Helical" evidence="7">
    <location>
        <begin position="23"/>
        <end position="55"/>
    </location>
</feature>
<dbReference type="EMBL" id="AQRC01000013">
    <property type="protein sequence ID" value="KFE33974.1"/>
    <property type="molecule type" value="Genomic_DNA"/>
</dbReference>
<feature type="transmembrane region" description="Helical" evidence="7">
    <location>
        <begin position="250"/>
        <end position="269"/>
    </location>
</feature>
<dbReference type="GO" id="GO:0034775">
    <property type="term" value="P:glutathione transmembrane transport"/>
    <property type="evidence" value="ECO:0007669"/>
    <property type="project" value="InterPro"/>
</dbReference>
<reference evidence="10 11" key="2">
    <citation type="journal article" date="2015" name="Antonie Van Leeuwenhoek">
        <title>Thioclava indica sp. nov., isolated from surface seawater of the Indian Ocean.</title>
        <authorList>
            <person name="Liu Y."/>
            <person name="Lai Q."/>
            <person name="Du J."/>
            <person name="Xu H."/>
            <person name="Jiang L."/>
            <person name="Shao Z."/>
        </authorList>
    </citation>
    <scope>NUCLEOTIDE SEQUENCE [LARGE SCALE GENOMIC DNA]</scope>
    <source>
        <strain evidence="10 11">13D2W-2</strain>
    </source>
</reference>
<protein>
    <submittedName>
        <fullName evidence="10">Cysteine/glutathione ABC transporter membrane/ATP-binding component</fullName>
    </submittedName>
</protein>
<keyword evidence="3" id="KW-0547">Nucleotide-binding</keyword>
<dbReference type="GO" id="GO:0034040">
    <property type="term" value="F:ATPase-coupled lipid transmembrane transporter activity"/>
    <property type="evidence" value="ECO:0007669"/>
    <property type="project" value="TreeGrafter"/>
</dbReference>
<dbReference type="PROSITE" id="PS00211">
    <property type="entry name" value="ABC_TRANSPORTER_1"/>
    <property type="match status" value="1"/>
</dbReference>
<evidence type="ECO:0000256" key="6">
    <source>
        <dbReference type="ARBA" id="ARBA00023136"/>
    </source>
</evidence>
<keyword evidence="5 7" id="KW-1133">Transmembrane helix</keyword>
<comment type="caution">
    <text evidence="10">The sequence shown here is derived from an EMBL/GenBank/DDBJ whole genome shotgun (WGS) entry which is preliminary data.</text>
</comment>
<proteinExistence type="predicted"/>
<evidence type="ECO:0000256" key="2">
    <source>
        <dbReference type="ARBA" id="ARBA00022692"/>
    </source>
</evidence>
<dbReference type="GO" id="GO:0005524">
    <property type="term" value="F:ATP binding"/>
    <property type="evidence" value="ECO:0007669"/>
    <property type="project" value="UniProtKB-KW"/>
</dbReference>
<dbReference type="SUPFAM" id="SSF90123">
    <property type="entry name" value="ABC transporter transmembrane region"/>
    <property type="match status" value="1"/>
</dbReference>
<sequence>MKTLLTLAWRLIADQKWSFLRGLALSFLVLAMGAALLGLSGWFVTAAAVAGISGLGLDFDFFRPSAGVRGLALGRAAARYGERLLTHDATLRALADLRLALMDGVARRPHEAQARLRGAEALNRLTSDVDALDGLLLRLVLPFLAGGMAQLAALGMLWWLEGEAIGIAVFLIYFFGAGFGLIWVARAARRDARAAETALQGIRRRALETMRARADLAIAGQLEEATARTLAEVEADALARRNLEALDRRVAAVIAATTALAGATALAIGGQMAAAGQITPARAAIGLFVALALAESVLLLRRGMAEIGRMQEAGARVRDLTDTPPRPVPEIPAGPADPQAPLLEARALSFARPGSTRPVFEDLSFTLRPGETLFLTGPSGAGKSTALAVLAGLMPPGSGTLSIEGRPLAQLPEPELRRHLTMVPQRSQLIGGSIAENLALALPADGALDEDAAWAALRAVALDEVIAGRGGLGAMLGEGGGGLSGGQAKRLALARAALRQPKVLLLDEPTEGLDPATARTTLTGLRALLPETGFVIVSHRSPDQAFATRSIALR</sequence>
<dbReference type="InterPro" id="IPR039421">
    <property type="entry name" value="Type_1_exporter"/>
</dbReference>
<gene>
    <name evidence="10" type="ORF">DW2_14680</name>
</gene>
<evidence type="ECO:0000256" key="3">
    <source>
        <dbReference type="ARBA" id="ARBA00022741"/>
    </source>
</evidence>
<dbReference type="InterPro" id="IPR011527">
    <property type="entry name" value="ABC1_TM_dom"/>
</dbReference>
<dbReference type="PATRIC" id="fig|1317124.6.peg.2949"/>
<dbReference type="OrthoDB" id="5288404at2"/>
<dbReference type="RefSeq" id="WP_038147812.1">
    <property type="nucleotide sequence ID" value="NZ_AQRC01000013.1"/>
</dbReference>
<dbReference type="InterPro" id="IPR017871">
    <property type="entry name" value="ABC_transporter-like_CS"/>
</dbReference>
<dbReference type="InterPro" id="IPR014223">
    <property type="entry name" value="ABC_CydC/D"/>
</dbReference>
<dbReference type="InterPro" id="IPR027417">
    <property type="entry name" value="P-loop_NTPase"/>
</dbReference>
<dbReference type="SMART" id="SM00382">
    <property type="entry name" value="AAA"/>
    <property type="match status" value="1"/>
</dbReference>
<dbReference type="Gene3D" id="3.40.50.300">
    <property type="entry name" value="P-loop containing nucleotide triphosphate hydrolases"/>
    <property type="match status" value="1"/>
</dbReference>
<evidence type="ECO:0000256" key="5">
    <source>
        <dbReference type="ARBA" id="ARBA00022989"/>
    </source>
</evidence>
<feature type="domain" description="ABC transporter" evidence="8">
    <location>
        <begin position="343"/>
        <end position="551"/>
    </location>
</feature>
<evidence type="ECO:0000313" key="11">
    <source>
        <dbReference type="Proteomes" id="UP000028607"/>
    </source>
</evidence>
<organism evidence="10 11">
    <name type="scientific">Thioclava atlantica</name>
    <dbReference type="NCBI Taxonomy" id="1317124"/>
    <lineage>
        <taxon>Bacteria</taxon>
        <taxon>Pseudomonadati</taxon>
        <taxon>Pseudomonadota</taxon>
        <taxon>Alphaproteobacteria</taxon>
        <taxon>Rhodobacterales</taxon>
        <taxon>Paracoccaceae</taxon>
        <taxon>Thioclava</taxon>
    </lineage>
</organism>
<dbReference type="eggNOG" id="COG4987">
    <property type="taxonomic scope" value="Bacteria"/>
</dbReference>
<feature type="domain" description="ABC transmembrane type-1" evidence="9">
    <location>
        <begin position="22"/>
        <end position="309"/>
    </location>
</feature>
<dbReference type="PANTHER" id="PTHR24221">
    <property type="entry name" value="ATP-BINDING CASSETTE SUB-FAMILY B"/>
    <property type="match status" value="1"/>
</dbReference>
<evidence type="ECO:0000313" key="10">
    <source>
        <dbReference type="EMBL" id="KFE33974.1"/>
    </source>
</evidence>
<dbReference type="PANTHER" id="PTHR24221:SF654">
    <property type="entry name" value="ATP-BINDING CASSETTE SUB-FAMILY B MEMBER 6"/>
    <property type="match status" value="1"/>
</dbReference>
<evidence type="ECO:0000259" key="8">
    <source>
        <dbReference type="PROSITE" id="PS50893"/>
    </source>
</evidence>
<dbReference type="PROSITE" id="PS50929">
    <property type="entry name" value="ABC_TM1F"/>
    <property type="match status" value="1"/>
</dbReference>
<dbReference type="GO" id="GO:0045454">
    <property type="term" value="P:cell redox homeostasis"/>
    <property type="evidence" value="ECO:0007669"/>
    <property type="project" value="InterPro"/>
</dbReference>
<dbReference type="Gene3D" id="1.20.1560.10">
    <property type="entry name" value="ABC transporter type 1, transmembrane domain"/>
    <property type="match status" value="1"/>
</dbReference>
<evidence type="ECO:0000256" key="7">
    <source>
        <dbReference type="SAM" id="Phobius"/>
    </source>
</evidence>
<dbReference type="Pfam" id="PF00005">
    <property type="entry name" value="ABC_tran"/>
    <property type="match status" value="1"/>
</dbReference>
<feature type="transmembrane region" description="Helical" evidence="7">
    <location>
        <begin position="165"/>
        <end position="185"/>
    </location>
</feature>
<evidence type="ECO:0000256" key="4">
    <source>
        <dbReference type="ARBA" id="ARBA00022840"/>
    </source>
</evidence>
<dbReference type="InterPro" id="IPR003439">
    <property type="entry name" value="ABC_transporter-like_ATP-bd"/>
</dbReference>
<dbReference type="GO" id="GO:0140359">
    <property type="term" value="F:ABC-type transporter activity"/>
    <property type="evidence" value="ECO:0007669"/>
    <property type="project" value="InterPro"/>
</dbReference>
<dbReference type="NCBIfam" id="TIGR02868">
    <property type="entry name" value="CydC"/>
    <property type="match status" value="1"/>
</dbReference>
<evidence type="ECO:0000259" key="9">
    <source>
        <dbReference type="PROSITE" id="PS50929"/>
    </source>
</evidence>
<keyword evidence="2 7" id="KW-0812">Transmembrane</keyword>
<dbReference type="GO" id="GO:0016887">
    <property type="term" value="F:ATP hydrolysis activity"/>
    <property type="evidence" value="ECO:0007669"/>
    <property type="project" value="InterPro"/>
</dbReference>
<accession>A0A085TTC7</accession>
<dbReference type="PROSITE" id="PS50893">
    <property type="entry name" value="ABC_TRANSPORTER_2"/>
    <property type="match status" value="1"/>
</dbReference>
<keyword evidence="4 10" id="KW-0067">ATP-binding</keyword>
<dbReference type="InterPro" id="IPR036640">
    <property type="entry name" value="ABC1_TM_sf"/>
</dbReference>
<feature type="transmembrane region" description="Helical" evidence="7">
    <location>
        <begin position="281"/>
        <end position="300"/>
    </location>
</feature>